<gene>
    <name evidence="1" type="ORF">D9611_013479</name>
</gene>
<keyword evidence="2" id="KW-1185">Reference proteome</keyword>
<protein>
    <recommendedName>
        <fullName evidence="3">F-box domain-containing protein</fullName>
    </recommendedName>
</protein>
<proteinExistence type="predicted"/>
<dbReference type="Proteomes" id="UP000541558">
    <property type="component" value="Unassembled WGS sequence"/>
</dbReference>
<evidence type="ECO:0000313" key="1">
    <source>
        <dbReference type="EMBL" id="KAF5328978.1"/>
    </source>
</evidence>
<accession>A0A8H5FAA2</accession>
<organism evidence="1 2">
    <name type="scientific">Ephemerocybe angulata</name>
    <dbReference type="NCBI Taxonomy" id="980116"/>
    <lineage>
        <taxon>Eukaryota</taxon>
        <taxon>Fungi</taxon>
        <taxon>Dikarya</taxon>
        <taxon>Basidiomycota</taxon>
        <taxon>Agaricomycotina</taxon>
        <taxon>Agaricomycetes</taxon>
        <taxon>Agaricomycetidae</taxon>
        <taxon>Agaricales</taxon>
        <taxon>Agaricineae</taxon>
        <taxon>Psathyrellaceae</taxon>
        <taxon>Ephemerocybe</taxon>
    </lineage>
</organism>
<evidence type="ECO:0008006" key="3">
    <source>
        <dbReference type="Google" id="ProtNLM"/>
    </source>
</evidence>
<dbReference type="Gene3D" id="1.20.1280.50">
    <property type="match status" value="1"/>
</dbReference>
<comment type="caution">
    <text evidence="1">The sequence shown here is derived from an EMBL/GenBank/DDBJ whole genome shotgun (WGS) entry which is preliminary data.</text>
</comment>
<dbReference type="EMBL" id="JAACJK010000124">
    <property type="protein sequence ID" value="KAF5328978.1"/>
    <property type="molecule type" value="Genomic_DNA"/>
</dbReference>
<dbReference type="AlphaFoldDB" id="A0A8H5FAA2"/>
<name>A0A8H5FAA2_9AGAR</name>
<evidence type="ECO:0000313" key="2">
    <source>
        <dbReference type="Proteomes" id="UP000541558"/>
    </source>
</evidence>
<sequence length="415" mass="46074">MSKRENQDRSPNGSEKGIHKLANETLAHIFLSGSLTLSTNLNSNTSSAFSLILVCHHWNTLALSLPSLWTTLDLDLHALKNWGQDAAEACLWKFASICLSRSSNQLLHLTLCHSIVGPMEKLANLGAISDRWVSLNTDSTTLTNIVNDRSNFSGFSKLCFLSLNVRSEPLGRISDTTGPIIDLDDDEEDQEHTGETNVEAPHLKYFQCRLRLSLSHRNDAQDAFFCLPHSLRANVTDLTIVSCAHLGTLSEKMRGTLTNRMARLTHLRLCLSSSAPAISNNLTPPHPTSLSLPHVTHLFVDSAMGGQSANHDDAWKHLSYLTLPSLTHLHVSQKQPEEEDPNHNEFFGRFLLKTRQVRSLVTRQVGLKHTMALIKSLNPETITNSNDFDDLEKWGVLRSFHRGSTDGATEHGDGL</sequence>
<reference evidence="1 2" key="1">
    <citation type="journal article" date="2020" name="ISME J.">
        <title>Uncovering the hidden diversity of litter-decomposition mechanisms in mushroom-forming fungi.</title>
        <authorList>
            <person name="Floudas D."/>
            <person name="Bentzer J."/>
            <person name="Ahren D."/>
            <person name="Johansson T."/>
            <person name="Persson P."/>
            <person name="Tunlid A."/>
        </authorList>
    </citation>
    <scope>NUCLEOTIDE SEQUENCE [LARGE SCALE GENOMIC DNA]</scope>
    <source>
        <strain evidence="1 2">CBS 175.51</strain>
    </source>
</reference>